<evidence type="ECO:0000259" key="2">
    <source>
        <dbReference type="Pfam" id="PF00582"/>
    </source>
</evidence>
<dbReference type="PANTHER" id="PTHR46268">
    <property type="entry name" value="STRESS RESPONSE PROTEIN NHAX"/>
    <property type="match status" value="1"/>
</dbReference>
<reference evidence="4" key="1">
    <citation type="submission" date="2016-10" db="EMBL/GenBank/DDBJ databases">
        <authorList>
            <person name="Varghese N."/>
            <person name="Submissions S."/>
        </authorList>
    </citation>
    <scope>NUCLEOTIDE SEQUENCE [LARGE SCALE GENOMIC DNA]</scope>
    <source>
        <strain evidence="4">DSM 25055</strain>
    </source>
</reference>
<comment type="similarity">
    <text evidence="1">Belongs to the universal stress protein A family.</text>
</comment>
<name>A0A1H9Q3V2_9EURY</name>
<dbReference type="Pfam" id="PF00582">
    <property type="entry name" value="Usp"/>
    <property type="match status" value="1"/>
</dbReference>
<dbReference type="OrthoDB" id="56838at2157"/>
<dbReference type="EMBL" id="FOFD01000006">
    <property type="protein sequence ID" value="SER55120.1"/>
    <property type="molecule type" value="Genomic_DNA"/>
</dbReference>
<dbReference type="Proteomes" id="UP000199114">
    <property type="component" value="Unassembled WGS sequence"/>
</dbReference>
<dbReference type="CDD" id="cd00293">
    <property type="entry name" value="USP-like"/>
    <property type="match status" value="2"/>
</dbReference>
<dbReference type="RefSeq" id="WP_090621098.1">
    <property type="nucleotide sequence ID" value="NZ_FOFD01000006.1"/>
</dbReference>
<dbReference type="Gene3D" id="3.40.50.12370">
    <property type="match status" value="1"/>
</dbReference>
<protein>
    <submittedName>
        <fullName evidence="3">Universal stress protein family protein</fullName>
    </submittedName>
</protein>
<gene>
    <name evidence="3" type="ORF">SAMN04489841_4078</name>
</gene>
<organism evidence="3 4">
    <name type="scientific">Natrinema salaciae</name>
    <dbReference type="NCBI Taxonomy" id="1186196"/>
    <lineage>
        <taxon>Archaea</taxon>
        <taxon>Methanobacteriati</taxon>
        <taxon>Methanobacteriota</taxon>
        <taxon>Stenosarchaea group</taxon>
        <taxon>Halobacteria</taxon>
        <taxon>Halobacteriales</taxon>
        <taxon>Natrialbaceae</taxon>
        <taxon>Natrinema</taxon>
    </lineage>
</organism>
<proteinExistence type="inferred from homology"/>
<evidence type="ECO:0000313" key="4">
    <source>
        <dbReference type="Proteomes" id="UP000199114"/>
    </source>
</evidence>
<evidence type="ECO:0000256" key="1">
    <source>
        <dbReference type="ARBA" id="ARBA00008791"/>
    </source>
</evidence>
<feature type="domain" description="UspA" evidence="2">
    <location>
        <begin position="15"/>
        <end position="150"/>
    </location>
</feature>
<sequence>MIEDADGPADSGEYRVLVPLSNPHTEQHLIELASTLAAERDGVVDAVHIVQVPDQTPLERAGEHLDRIDEESANLLEQAREHATAYDVPIETTTIVSHRSFEEVFDAAREHDADQVVIGWGENRPWAAGRAEQPLDELAHDLPCDFLVLKDRGYDPGRILLSTAGGPDSELGAEVAKTLHSQTGASVQLLHVVDEDEREAGEQFLADWAAEHGFGDAVLTVDTLGDVEGAIAREAADETLVIIGATERGLLSRLVRGSLVFDVVDDLDSSVLLAERPTKRSLRERLFGRSKE</sequence>
<dbReference type="InterPro" id="IPR006016">
    <property type="entry name" value="UspA"/>
</dbReference>
<keyword evidence="4" id="KW-1185">Reference proteome</keyword>
<accession>A0A1H9Q3V2</accession>
<evidence type="ECO:0000313" key="3">
    <source>
        <dbReference type="EMBL" id="SER55120.1"/>
    </source>
</evidence>
<dbReference type="STRING" id="1186196.SAMN04489841_4078"/>
<dbReference type="AlphaFoldDB" id="A0A1H9Q3V2"/>
<dbReference type="PANTHER" id="PTHR46268:SF6">
    <property type="entry name" value="UNIVERSAL STRESS PROTEIN UP12"/>
    <property type="match status" value="1"/>
</dbReference>
<dbReference type="SUPFAM" id="SSF52402">
    <property type="entry name" value="Adenine nucleotide alpha hydrolases-like"/>
    <property type="match status" value="2"/>
</dbReference>